<evidence type="ECO:0000313" key="3">
    <source>
        <dbReference type="EMBL" id="MER2250880.1"/>
    </source>
</evidence>
<reference evidence="3 4" key="1">
    <citation type="submission" date="2024-06" db="EMBL/GenBank/DDBJ databases">
        <authorList>
            <person name="Campbell A.G."/>
        </authorList>
    </citation>
    <scope>NUCLEOTIDE SEQUENCE [LARGE SCALE GENOMIC DNA]</scope>
    <source>
        <strain evidence="3 4">EM12</strain>
    </source>
</reference>
<name>A0ABV1QNJ6_9HYPH</name>
<dbReference type="Pfam" id="PF03922">
    <property type="entry name" value="OmpW"/>
    <property type="match status" value="1"/>
</dbReference>
<sequence length="243" mass="25311">MFDRLVPSPPCSGRAPRRRVALAAALCLFAASTPCRASDTATGDALTGTATGAATGALTAGSLLVRGRVVGAIPVGQFSRVEPIGGRVVTPARPLPDLDVTYFLSDHVAVAGQVGVVSTRTSIRGSLIGDLPIGTTWSLAMTGAVQVHLFPRAAFNPYLGAGAGYTHPLAYEPAKPLVTAMKADPQLGPMLQAGFDYHLVGEWYANMEIKKIFLPPQVSRIGPGSATVRLDMLIIGAGIGYRF</sequence>
<dbReference type="InterPro" id="IPR005618">
    <property type="entry name" value="OMPW"/>
</dbReference>
<dbReference type="InterPro" id="IPR011250">
    <property type="entry name" value="OMP/PagP_B-barrel"/>
</dbReference>
<dbReference type="Proteomes" id="UP001480955">
    <property type="component" value="Unassembled WGS sequence"/>
</dbReference>
<keyword evidence="4" id="KW-1185">Reference proteome</keyword>
<dbReference type="PANTHER" id="PTHR36920:SF1">
    <property type="entry name" value="OUTER MEMBRANE PROTEIN W"/>
    <property type="match status" value="1"/>
</dbReference>
<organism evidence="3 4">
    <name type="scientific">Methylorubrum podarium</name>
    <dbReference type="NCBI Taxonomy" id="200476"/>
    <lineage>
        <taxon>Bacteria</taxon>
        <taxon>Pseudomonadati</taxon>
        <taxon>Pseudomonadota</taxon>
        <taxon>Alphaproteobacteria</taxon>
        <taxon>Hyphomicrobiales</taxon>
        <taxon>Methylobacteriaceae</taxon>
        <taxon>Methylorubrum</taxon>
    </lineage>
</organism>
<evidence type="ECO:0000256" key="1">
    <source>
        <dbReference type="ARBA" id="ARBA00009330"/>
    </source>
</evidence>
<protein>
    <submittedName>
        <fullName evidence="3">OmpW family outer membrane protein</fullName>
    </submittedName>
</protein>
<dbReference type="Gene3D" id="2.40.160.20">
    <property type="match status" value="1"/>
</dbReference>
<comment type="caution">
    <text evidence="3">The sequence shown here is derived from an EMBL/GenBank/DDBJ whole genome shotgun (WGS) entry which is preliminary data.</text>
</comment>
<proteinExistence type="inferred from homology"/>
<keyword evidence="2" id="KW-0732">Signal</keyword>
<comment type="similarity">
    <text evidence="1">Belongs to the OmpW/AlkL family.</text>
</comment>
<evidence type="ECO:0000313" key="4">
    <source>
        <dbReference type="Proteomes" id="UP001480955"/>
    </source>
</evidence>
<feature type="chain" id="PRO_5046946985" evidence="2">
    <location>
        <begin position="38"/>
        <end position="243"/>
    </location>
</feature>
<feature type="signal peptide" evidence="2">
    <location>
        <begin position="1"/>
        <end position="37"/>
    </location>
</feature>
<dbReference type="SUPFAM" id="SSF56925">
    <property type="entry name" value="OMPA-like"/>
    <property type="match status" value="1"/>
</dbReference>
<accession>A0ABV1QNJ6</accession>
<dbReference type="PANTHER" id="PTHR36920">
    <property type="match status" value="1"/>
</dbReference>
<dbReference type="EMBL" id="JBELQE010000079">
    <property type="protein sequence ID" value="MER2250880.1"/>
    <property type="molecule type" value="Genomic_DNA"/>
</dbReference>
<dbReference type="RefSeq" id="WP_350395184.1">
    <property type="nucleotide sequence ID" value="NZ_JBELQE010000079.1"/>
</dbReference>
<evidence type="ECO:0000256" key="2">
    <source>
        <dbReference type="SAM" id="SignalP"/>
    </source>
</evidence>
<gene>
    <name evidence="3" type="ORF">ABS772_13245</name>
</gene>